<name>F6GT95_VITVI</name>
<evidence type="ECO:0000313" key="2">
    <source>
        <dbReference type="Proteomes" id="UP000009183"/>
    </source>
</evidence>
<dbReference type="STRING" id="29760.F6GT95"/>
<keyword evidence="2" id="KW-1185">Reference proteome</keyword>
<evidence type="ECO:0000313" key="1">
    <source>
        <dbReference type="EMBL" id="CCB43104.1"/>
    </source>
</evidence>
<sequence length="35" mass="4093">MGDFLECSIKILRGLVVKKVKVEKMRKQRWMDGLG</sequence>
<reference evidence="2" key="1">
    <citation type="journal article" date="2007" name="Nature">
        <title>The grapevine genome sequence suggests ancestral hexaploidization in major angiosperm phyla.</title>
        <authorList>
            <consortium name="The French-Italian Public Consortium for Grapevine Genome Characterization."/>
            <person name="Jaillon O."/>
            <person name="Aury J.-M."/>
            <person name="Noel B."/>
            <person name="Policriti A."/>
            <person name="Clepet C."/>
            <person name="Casagrande A."/>
            <person name="Choisne N."/>
            <person name="Aubourg S."/>
            <person name="Vitulo N."/>
            <person name="Jubin C."/>
            <person name="Vezzi A."/>
            <person name="Legeai F."/>
            <person name="Hugueney P."/>
            <person name="Dasilva C."/>
            <person name="Horner D."/>
            <person name="Mica E."/>
            <person name="Jublot D."/>
            <person name="Poulain J."/>
            <person name="Bruyere C."/>
            <person name="Billault A."/>
            <person name="Segurens B."/>
            <person name="Gouyvenoux M."/>
            <person name="Ugarte E."/>
            <person name="Cattonaro F."/>
            <person name="Anthouard V."/>
            <person name="Vico V."/>
            <person name="Del Fabbro C."/>
            <person name="Alaux M."/>
            <person name="Di Gaspero G."/>
            <person name="Dumas V."/>
            <person name="Felice N."/>
            <person name="Paillard S."/>
            <person name="Juman I."/>
            <person name="Moroldo M."/>
            <person name="Scalabrin S."/>
            <person name="Canaguier A."/>
            <person name="Le Clainche I."/>
            <person name="Malacrida G."/>
            <person name="Durand E."/>
            <person name="Pesole G."/>
            <person name="Laucou V."/>
            <person name="Chatelet P."/>
            <person name="Merdinoglu D."/>
            <person name="Delledonne M."/>
            <person name="Pezzotti M."/>
            <person name="Lecharny A."/>
            <person name="Scarpelli C."/>
            <person name="Artiguenave F."/>
            <person name="Pe M.E."/>
            <person name="Valle G."/>
            <person name="Morgante M."/>
            <person name="Caboche M."/>
            <person name="Adam-Blondon A.-F."/>
            <person name="Weissenbach J."/>
            <person name="Quetier F."/>
            <person name="Wincker P."/>
        </authorList>
    </citation>
    <scope>NUCLEOTIDE SEQUENCE [LARGE SCALE GENOMIC DNA]</scope>
    <source>
        <strain evidence="2">cv. Pinot noir / PN40024</strain>
    </source>
</reference>
<dbReference type="InParanoid" id="F6GT95"/>
<dbReference type="EMBL" id="FN594950">
    <property type="protein sequence ID" value="CCB43104.1"/>
    <property type="molecule type" value="Genomic_DNA"/>
</dbReference>
<gene>
    <name evidence="1" type="ordered locus">VIT_17s0000g05910</name>
</gene>
<dbReference type="HOGENOM" id="CLU_3369467_0_0_1"/>
<dbReference type="PaxDb" id="29760-VIT_17s0000g05910.t01"/>
<dbReference type="AlphaFoldDB" id="F6GT95"/>
<organism evidence="1 2">
    <name type="scientific">Vitis vinifera</name>
    <name type="common">Grape</name>
    <dbReference type="NCBI Taxonomy" id="29760"/>
    <lineage>
        <taxon>Eukaryota</taxon>
        <taxon>Viridiplantae</taxon>
        <taxon>Streptophyta</taxon>
        <taxon>Embryophyta</taxon>
        <taxon>Tracheophyta</taxon>
        <taxon>Spermatophyta</taxon>
        <taxon>Magnoliopsida</taxon>
        <taxon>eudicotyledons</taxon>
        <taxon>Gunneridae</taxon>
        <taxon>Pentapetalae</taxon>
        <taxon>rosids</taxon>
        <taxon>Vitales</taxon>
        <taxon>Vitaceae</taxon>
        <taxon>Viteae</taxon>
        <taxon>Vitis</taxon>
    </lineage>
</organism>
<proteinExistence type="predicted"/>
<protein>
    <submittedName>
        <fullName evidence="1">Uncharacterized protein</fullName>
    </submittedName>
</protein>
<dbReference type="Proteomes" id="UP000009183">
    <property type="component" value="Chromosome 17"/>
</dbReference>
<accession>F6GT95</accession>